<dbReference type="PANTHER" id="PTHR13452:SF10">
    <property type="entry name" value="THUMP DOMAIN-CONTAINING PROTEIN 1"/>
    <property type="match status" value="1"/>
</dbReference>
<organism evidence="2 3">
    <name type="scientific">Ichthyophthirius multifiliis</name>
    <name type="common">White spot disease agent</name>
    <name type="synonym">Ich</name>
    <dbReference type="NCBI Taxonomy" id="5932"/>
    <lineage>
        <taxon>Eukaryota</taxon>
        <taxon>Sar</taxon>
        <taxon>Alveolata</taxon>
        <taxon>Ciliophora</taxon>
        <taxon>Intramacronucleata</taxon>
        <taxon>Oligohymenophorea</taxon>
        <taxon>Hymenostomatida</taxon>
        <taxon>Ophryoglenina</taxon>
        <taxon>Ichthyophthirius</taxon>
    </lineage>
</organism>
<dbReference type="InParanoid" id="G0QSC7"/>
<dbReference type="Proteomes" id="UP000008983">
    <property type="component" value="Unassembled WGS sequence"/>
</dbReference>
<dbReference type="Pfam" id="PF02926">
    <property type="entry name" value="THUMP"/>
    <property type="match status" value="1"/>
</dbReference>
<dbReference type="CDD" id="cd11717">
    <property type="entry name" value="THUMP_THUMPD1_like"/>
    <property type="match status" value="1"/>
</dbReference>
<evidence type="ECO:0000313" key="3">
    <source>
        <dbReference type="Proteomes" id="UP000008983"/>
    </source>
</evidence>
<dbReference type="OMA" id="MNEKACV"/>
<reference evidence="2 3" key="1">
    <citation type="submission" date="2011-07" db="EMBL/GenBank/DDBJ databases">
        <authorList>
            <person name="Coyne R."/>
            <person name="Brami D."/>
            <person name="Johnson J."/>
            <person name="Hostetler J."/>
            <person name="Hannick L."/>
            <person name="Clark T."/>
            <person name="Cassidy-Hanley D."/>
            <person name="Inman J."/>
        </authorList>
    </citation>
    <scope>NUCLEOTIDE SEQUENCE [LARGE SCALE GENOMIC DNA]</scope>
    <source>
        <strain evidence="2 3">G5</strain>
    </source>
</reference>
<dbReference type="STRING" id="857967.G0QSC7"/>
<dbReference type="RefSeq" id="XP_004035360.1">
    <property type="nucleotide sequence ID" value="XM_004035312.1"/>
</dbReference>
<dbReference type="EMBL" id="GL983809">
    <property type="protein sequence ID" value="EGR31874.1"/>
    <property type="molecule type" value="Genomic_DNA"/>
</dbReference>
<dbReference type="InterPro" id="IPR004114">
    <property type="entry name" value="THUMP_dom"/>
</dbReference>
<proteinExistence type="predicted"/>
<accession>G0QSC7</accession>
<dbReference type="Gene3D" id="3.30.2300.10">
    <property type="entry name" value="THUMP superfamily"/>
    <property type="match status" value="1"/>
</dbReference>
<feature type="domain" description="THUMP" evidence="1">
    <location>
        <begin position="243"/>
        <end position="314"/>
    </location>
</feature>
<dbReference type="GeneID" id="14908015"/>
<dbReference type="AlphaFoldDB" id="G0QSC7"/>
<dbReference type="PANTHER" id="PTHR13452">
    <property type="entry name" value="THUMP DOMAIN CONTAINING PROTEIN 1-RELATED"/>
    <property type="match status" value="1"/>
</dbReference>
<evidence type="ECO:0000313" key="2">
    <source>
        <dbReference type="EMBL" id="EGR31874.1"/>
    </source>
</evidence>
<sequence length="345" mass="41522">MDILLLQDDLFYLFFRNKQVHDCYLENNNILNNLVLYNIYFFFMKNIKIYPYLIYFILQNIYNNQQIILNNLQKLINYFMGKQQKGFNKYSKQGGSSNFDELMRGFVLMCDRDREKNAVKDAYNFLVNLIEQHYPDIQQKVQNKKVKLNENEEIKINTNDILDQELNELKQQKNKLLYNVNTDVKCTVFLKINSQQMDLVDVNQITEILMNKVHIQKEIVTRFRHRIYPAQYAFRAEQSSLDKYIQKLSQEKIPLDTPSSWMIVCKIRNNNKFNKKNILETVQKYMPHIHFVDYKSPFFTILVDVSHNLMCLSVLKNYLDWKKYSLKTNPDQSQVLKLNQKHEER</sequence>
<dbReference type="GO" id="GO:0006400">
    <property type="term" value="P:tRNA modification"/>
    <property type="evidence" value="ECO:0007669"/>
    <property type="project" value="InterPro"/>
</dbReference>
<name>G0QSC7_ICHMU</name>
<evidence type="ECO:0000259" key="1">
    <source>
        <dbReference type="Pfam" id="PF02926"/>
    </source>
</evidence>
<dbReference type="SUPFAM" id="SSF143437">
    <property type="entry name" value="THUMP domain-like"/>
    <property type="match status" value="1"/>
</dbReference>
<dbReference type="OrthoDB" id="289904at2759"/>
<protein>
    <recommendedName>
        <fullName evidence="1">THUMP domain-containing protein</fullName>
    </recommendedName>
</protein>
<dbReference type="GO" id="GO:0003723">
    <property type="term" value="F:RNA binding"/>
    <property type="evidence" value="ECO:0007669"/>
    <property type="project" value="InterPro"/>
</dbReference>
<dbReference type="eggNOG" id="KOG3943">
    <property type="taxonomic scope" value="Eukaryota"/>
</dbReference>
<gene>
    <name evidence="2" type="ORF">IMG5_100230</name>
</gene>
<dbReference type="InterPro" id="IPR040183">
    <property type="entry name" value="THUMPD1-like"/>
</dbReference>
<keyword evidence="3" id="KW-1185">Reference proteome</keyword>